<organism evidence="3 4">
    <name type="scientific">Paenibacillus xanthanilyticus</name>
    <dbReference type="NCBI Taxonomy" id="1783531"/>
    <lineage>
        <taxon>Bacteria</taxon>
        <taxon>Bacillati</taxon>
        <taxon>Bacillota</taxon>
        <taxon>Bacilli</taxon>
        <taxon>Bacillales</taxon>
        <taxon>Paenibacillaceae</taxon>
        <taxon>Paenibacillus</taxon>
    </lineage>
</organism>
<feature type="chain" id="PRO_5046005988" evidence="1">
    <location>
        <begin position="25"/>
        <end position="1376"/>
    </location>
</feature>
<evidence type="ECO:0000313" key="3">
    <source>
        <dbReference type="EMBL" id="MFC4100372.1"/>
    </source>
</evidence>
<dbReference type="InterPro" id="IPR001119">
    <property type="entry name" value="SLH_dom"/>
</dbReference>
<name>A0ABV8K2Y6_9BACL</name>
<dbReference type="Pfam" id="PF00395">
    <property type="entry name" value="SLH"/>
    <property type="match status" value="2"/>
</dbReference>
<feature type="domain" description="SLH" evidence="2">
    <location>
        <begin position="1305"/>
        <end position="1376"/>
    </location>
</feature>
<dbReference type="PROSITE" id="PS51272">
    <property type="entry name" value="SLH"/>
    <property type="match status" value="3"/>
</dbReference>
<comment type="caution">
    <text evidence="3">The sequence shown here is derived from an EMBL/GenBank/DDBJ whole genome shotgun (WGS) entry which is preliminary data.</text>
</comment>
<dbReference type="Proteomes" id="UP001595715">
    <property type="component" value="Unassembled WGS sequence"/>
</dbReference>
<protein>
    <submittedName>
        <fullName evidence="3">S-layer homology domain-containing protein</fullName>
    </submittedName>
</protein>
<sequence length="1376" mass="151227">MFKKLGLWLMLFSLVIQLLPPGSVNDVATAATTNFTFPGESATSSSPRTVTDERITLSGTISNVDASSISYSVYQIVDPTEATEPPNKREGLTSNVYVEGSSIKLYNVQLFPGLNKITFQGTKSGGQVSNSIYIEYRNSPILYNLTATLSGSSFPLTEASSTIVYSTATNGRTTADISITGNAPNASTISVSVNGNTKSFTVNTANGNTFAASPITLQKGKNTVTFKVNNGTQIISSTRNITFYNGSVTFSDISLNEIKSGVTAQTVDLADTPTITVDTTTSTYTITGKAIIPNKYDSVTGRANPDITNTTTVSSLIAGVLKSSVTPLNVVTTATTTTVQTATKTDSYFVFDFMMTVPVIDNAQTTRLHANEQFNVQFTGNNPMTSQLESSNTYRFKLVSGTDAFIKEVNYLPGFKTGVSLANITPLALEGSKVYGLPLAVEVLVGNYVDGTTNVTPATISNLFGKNQALVVNTDYTLLTLADSDKTVTKDGVIYRRLVYVFAKMPFEGTQTLKVNYSSGGTTLSTSTTFSMLYGPYVSYKSIYDAMIINDNTVASQTTRINDIINRAFSNFEGEFSNINDTSEIRYTVDTSTNPKKPQTVFFYINNVQIPLKMKGTDERQFVMDPAVTMLTSGGVTKRLDEIAFGALINGENSIRIVFQGTKSYYEKTIKVNIIPNNLPKIPVDDAGVFPFTHTATDTVDVMPVYNDTNFKLANGIYTTKQSYVNLYGTFDFIDLGEKNENLFSDVQDALAAISQPEKYLFKITSTSSKMDIRWNLRYPLHVYKGTLKLGVLNPLDPSGVPLAGYDPDLIVRYNTETQSFSFVLKGKELNADGSASVYLFNVYNDGEYGPKASYRVEIDPTALPYSIERPMLPQEGIINKNYLEVIINANGADSVVINKINAKKTGYDTDNDGDIDKPNAFRATITGLKTGVNKISFTITNANDTVSDTFQVTYQPTNIPGAEFMEDMKSSHKVFDGTLSLTFAKGTSLIRTDYDSTNKLKNQIYTGHKLLFGIANPTDGVLNRREYDVWPANFSQLIENYGTRFNVSFPTRFGKASPVYWIDGGLADNLSTASYDPVMTGVDPYQFPSSDIPTYDLRPDDRELVTSKVGKLTLSFDPNIRDSVGTIVTVYHYDVRNKFWVNMGGVVDTSKNTITVPFEQFGYYVVGKLSYSYSDVSNHPYARNYMEAIYSKGLMNSSNYDDFGADMYATRGEFARMIIRMLDIPLNYKGNLHFDDVAPITNVDALWDYRYIETAAREGIIRGTQPRTFEPNNSLTRGEAAVILARALDLKLDTDSDKIDKALQKAFKDYANISYYSRSSVVAIAKKGYIKGSPVDASDLSKGYVFESQSYLLRSDAAIIVGKVMADLKKLPKMN</sequence>
<accession>A0ABV8K2Y6</accession>
<feature type="signal peptide" evidence="1">
    <location>
        <begin position="1"/>
        <end position="24"/>
    </location>
</feature>
<feature type="domain" description="SLH" evidence="2">
    <location>
        <begin position="1236"/>
        <end position="1299"/>
    </location>
</feature>
<gene>
    <name evidence="3" type="ORF">ACFOZ8_12015</name>
</gene>
<dbReference type="EMBL" id="JBHSAM010000025">
    <property type="protein sequence ID" value="MFC4100372.1"/>
    <property type="molecule type" value="Genomic_DNA"/>
</dbReference>
<dbReference type="RefSeq" id="WP_377719044.1">
    <property type="nucleotide sequence ID" value="NZ_JBHSAM010000025.1"/>
</dbReference>
<evidence type="ECO:0000256" key="1">
    <source>
        <dbReference type="SAM" id="SignalP"/>
    </source>
</evidence>
<keyword evidence="4" id="KW-1185">Reference proteome</keyword>
<evidence type="ECO:0000259" key="2">
    <source>
        <dbReference type="PROSITE" id="PS51272"/>
    </source>
</evidence>
<reference evidence="4" key="1">
    <citation type="journal article" date="2019" name="Int. J. Syst. Evol. Microbiol.">
        <title>The Global Catalogue of Microorganisms (GCM) 10K type strain sequencing project: providing services to taxonomists for standard genome sequencing and annotation.</title>
        <authorList>
            <consortium name="The Broad Institute Genomics Platform"/>
            <consortium name="The Broad Institute Genome Sequencing Center for Infectious Disease"/>
            <person name="Wu L."/>
            <person name="Ma J."/>
        </authorList>
    </citation>
    <scope>NUCLEOTIDE SEQUENCE [LARGE SCALE GENOMIC DNA]</scope>
    <source>
        <strain evidence="4">IBRC-M 10987</strain>
    </source>
</reference>
<evidence type="ECO:0000313" key="4">
    <source>
        <dbReference type="Proteomes" id="UP001595715"/>
    </source>
</evidence>
<feature type="domain" description="SLH" evidence="2">
    <location>
        <begin position="1170"/>
        <end position="1233"/>
    </location>
</feature>
<proteinExistence type="predicted"/>
<keyword evidence="1" id="KW-0732">Signal</keyword>